<dbReference type="InterPro" id="IPR036890">
    <property type="entry name" value="HATPase_C_sf"/>
</dbReference>
<dbReference type="Pfam" id="PF08447">
    <property type="entry name" value="PAS_3"/>
    <property type="match status" value="2"/>
</dbReference>
<dbReference type="PROSITE" id="PS50109">
    <property type="entry name" value="HIS_KIN"/>
    <property type="match status" value="1"/>
</dbReference>
<evidence type="ECO:0000256" key="2">
    <source>
        <dbReference type="ARBA" id="ARBA00012438"/>
    </source>
</evidence>
<dbReference type="InterPro" id="IPR003594">
    <property type="entry name" value="HATPase_dom"/>
</dbReference>
<dbReference type="SUPFAM" id="SSF55874">
    <property type="entry name" value="ATPase domain of HSP90 chaperone/DNA topoisomerase II/histidine kinase"/>
    <property type="match status" value="1"/>
</dbReference>
<name>A0A242NA12_CABSO</name>
<dbReference type="InterPro" id="IPR013656">
    <property type="entry name" value="PAS_4"/>
</dbReference>
<feature type="domain" description="PAC" evidence="8">
    <location>
        <begin position="49"/>
        <end position="104"/>
    </location>
</feature>
<dbReference type="SUPFAM" id="SSF47384">
    <property type="entry name" value="Homodimeric domain of signal transducing histidine kinase"/>
    <property type="match status" value="1"/>
</dbReference>
<dbReference type="AlphaFoldDB" id="A0A242NA12"/>
<dbReference type="SMART" id="SM00091">
    <property type="entry name" value="PAS"/>
    <property type="match status" value="1"/>
</dbReference>
<keyword evidence="9" id="KW-0808">Transferase</keyword>
<accession>A0A242NA12</accession>
<dbReference type="Pfam" id="PF02518">
    <property type="entry name" value="HATPase_c"/>
    <property type="match status" value="1"/>
</dbReference>
<dbReference type="Gene3D" id="1.10.287.130">
    <property type="match status" value="1"/>
</dbReference>
<dbReference type="InterPro" id="IPR000700">
    <property type="entry name" value="PAS-assoc_C"/>
</dbReference>
<dbReference type="PROSITE" id="PS50110">
    <property type="entry name" value="RESPONSE_REGULATORY"/>
    <property type="match status" value="1"/>
</dbReference>
<evidence type="ECO:0000313" key="9">
    <source>
        <dbReference type="EMBL" id="OTP80543.1"/>
    </source>
</evidence>
<dbReference type="PRINTS" id="PR00344">
    <property type="entry name" value="BCTRLSENSOR"/>
</dbReference>
<dbReference type="InterPro" id="IPR001610">
    <property type="entry name" value="PAC"/>
</dbReference>
<evidence type="ECO:0000259" key="6">
    <source>
        <dbReference type="PROSITE" id="PS50110"/>
    </source>
</evidence>
<dbReference type="InterPro" id="IPR003661">
    <property type="entry name" value="HisK_dim/P_dom"/>
</dbReference>
<feature type="domain" description="PAC" evidence="8">
    <location>
        <begin position="182"/>
        <end position="230"/>
    </location>
</feature>
<evidence type="ECO:0000256" key="3">
    <source>
        <dbReference type="ARBA" id="ARBA00022553"/>
    </source>
</evidence>
<dbReference type="Proteomes" id="UP000194546">
    <property type="component" value="Unassembled WGS sequence"/>
</dbReference>
<proteinExistence type="predicted"/>
<dbReference type="InterPro" id="IPR035965">
    <property type="entry name" value="PAS-like_dom_sf"/>
</dbReference>
<feature type="domain" description="Histidine kinase" evidence="5">
    <location>
        <begin position="374"/>
        <end position="598"/>
    </location>
</feature>
<dbReference type="Pfam" id="PF08448">
    <property type="entry name" value="PAS_4"/>
    <property type="match status" value="1"/>
</dbReference>
<dbReference type="SUPFAM" id="SSF55785">
    <property type="entry name" value="PYP-like sensor domain (PAS domain)"/>
    <property type="match status" value="2"/>
</dbReference>
<dbReference type="Pfam" id="PF00072">
    <property type="entry name" value="Response_reg"/>
    <property type="match status" value="1"/>
</dbReference>
<dbReference type="SMART" id="SM00387">
    <property type="entry name" value="HATPase_c"/>
    <property type="match status" value="1"/>
</dbReference>
<comment type="caution">
    <text evidence="9">The sequence shown here is derived from an EMBL/GenBank/DDBJ whole genome shotgun (WGS) entry which is preliminary data.</text>
</comment>
<dbReference type="NCBIfam" id="TIGR00229">
    <property type="entry name" value="sensory_box"/>
    <property type="match status" value="1"/>
</dbReference>
<dbReference type="InterPro" id="IPR000014">
    <property type="entry name" value="PAS"/>
</dbReference>
<evidence type="ECO:0000259" key="7">
    <source>
        <dbReference type="PROSITE" id="PS50112"/>
    </source>
</evidence>
<dbReference type="CDD" id="cd00130">
    <property type="entry name" value="PAS"/>
    <property type="match status" value="1"/>
</dbReference>
<dbReference type="InterPro" id="IPR001789">
    <property type="entry name" value="Sig_transdc_resp-reg_receiver"/>
</dbReference>
<gene>
    <name evidence="9" type="ORF">PAMC26510_02760</name>
</gene>
<dbReference type="Gene3D" id="3.40.50.2300">
    <property type="match status" value="1"/>
</dbReference>
<evidence type="ECO:0000256" key="1">
    <source>
        <dbReference type="ARBA" id="ARBA00000085"/>
    </source>
</evidence>
<dbReference type="PANTHER" id="PTHR43065:SF42">
    <property type="entry name" value="TWO-COMPONENT SENSOR PPRA"/>
    <property type="match status" value="1"/>
</dbReference>
<dbReference type="Gene3D" id="3.30.565.10">
    <property type="entry name" value="Histidine kinase-like ATPase, C-terminal domain"/>
    <property type="match status" value="1"/>
</dbReference>
<evidence type="ECO:0000256" key="4">
    <source>
        <dbReference type="PROSITE-ProRule" id="PRU00169"/>
    </source>
</evidence>
<comment type="catalytic activity">
    <reaction evidence="1">
        <text>ATP + protein L-histidine = ADP + protein N-phospho-L-histidine.</text>
        <dbReference type="EC" id="2.7.13.3"/>
    </reaction>
</comment>
<dbReference type="SMART" id="SM00448">
    <property type="entry name" value="REC"/>
    <property type="match status" value="1"/>
</dbReference>
<reference evidence="9 10" key="1">
    <citation type="submission" date="2017-03" db="EMBL/GenBank/DDBJ databases">
        <title>Genome analysis of strain PAMC 26510.</title>
        <authorList>
            <person name="Oh H.-M."/>
            <person name="Yang J.-A."/>
        </authorList>
    </citation>
    <scope>NUCLEOTIDE SEQUENCE [LARGE SCALE GENOMIC DNA]</scope>
    <source>
        <strain evidence="9 10">PAMC 26510</strain>
    </source>
</reference>
<evidence type="ECO:0000313" key="10">
    <source>
        <dbReference type="Proteomes" id="UP000194546"/>
    </source>
</evidence>
<dbReference type="InterPro" id="IPR005467">
    <property type="entry name" value="His_kinase_dom"/>
</dbReference>
<sequence length="737" mass="81008">MFYNDAYSASLADRHPAALGKPVAEVWDAAWDVVAPDFHQAMKDGTGFENSKVQLRFVRNGVLETTYWDFSATPIRDESGAIVGLYNVGIETTAQVRLTETLEQRMLERTAERDRLWELTDDLLVSADYEGRIHRASNAWSRLLGYTEEELRSRPYSGFMHPDDVGATMDAVLEMRASGRPVHFQNRLIASDGTPRWIAWKLAPEPNNERMIGTGRDVTEEREREIALRDSMDFARLALSAVSGVGAWTYEVASDQFFCDEAISEVYGIDAIQAAKGIRRELFLANVHTDDLKALGATMSGGLLRSGDLELEYRINHPDGSVRSVLSRGHMYFDLEGVPVRRTGIGIDMTQQRLLEQQLRQSQKMEAVGQLTGGLAHDFNNMLQGILGPLELIQRLVSMRRTDGLERYCSMAMSSAQKAAALTHRLLAFSRRQPLDPIPVDANELVASLADLLRRTTGEMVDIVLKLDGTPCKTVCDANQLESALLNLSINARDAMPNGGTLTISTSHESIDEHHAAQRELKPGRFICIAVTDSGEGMPPDVVRQAFEPFFTTKPLGQGTGLGLSMVYGFAGQSGGFASISSQLGQGTTIRLYLPETDREDSPDHAPVTLAQLHESSGETILVVEDESDVRRLLVEVFSDAGYTVLQATDGPSGLEILRSPVRIDLLVSDVGLPRINGRQMADAAKLLRPHLRILFMTGYAEMAVAPGGFLGEGMQMITKPFSIEAIVNRVQGLLGA</sequence>
<dbReference type="Gene3D" id="3.30.450.20">
    <property type="entry name" value="PAS domain"/>
    <property type="match status" value="3"/>
</dbReference>
<feature type="modified residue" description="4-aspartylphosphate" evidence="4">
    <location>
        <position position="670"/>
    </location>
</feature>
<dbReference type="SMART" id="SM00086">
    <property type="entry name" value="PAC"/>
    <property type="match status" value="3"/>
</dbReference>
<feature type="domain" description="PAC" evidence="8">
    <location>
        <begin position="309"/>
        <end position="361"/>
    </location>
</feature>
<keyword evidence="3 4" id="KW-0597">Phosphoprotein</keyword>
<dbReference type="PROSITE" id="PS50113">
    <property type="entry name" value="PAC"/>
    <property type="match status" value="3"/>
</dbReference>
<dbReference type="GO" id="GO:0000155">
    <property type="term" value="F:phosphorelay sensor kinase activity"/>
    <property type="evidence" value="ECO:0007669"/>
    <property type="project" value="InterPro"/>
</dbReference>
<protein>
    <recommendedName>
        <fullName evidence="2">histidine kinase</fullName>
        <ecNumber evidence="2">2.7.13.3</ecNumber>
    </recommendedName>
</protein>
<dbReference type="PROSITE" id="PS50112">
    <property type="entry name" value="PAS"/>
    <property type="match status" value="1"/>
</dbReference>
<evidence type="ECO:0000259" key="5">
    <source>
        <dbReference type="PROSITE" id="PS50109"/>
    </source>
</evidence>
<dbReference type="CDD" id="cd00082">
    <property type="entry name" value="HisKA"/>
    <property type="match status" value="1"/>
</dbReference>
<dbReference type="InterPro" id="IPR004358">
    <property type="entry name" value="Sig_transdc_His_kin-like_C"/>
</dbReference>
<dbReference type="SMART" id="SM00388">
    <property type="entry name" value="HisKA"/>
    <property type="match status" value="1"/>
</dbReference>
<feature type="domain" description="Response regulatory" evidence="6">
    <location>
        <begin position="620"/>
        <end position="735"/>
    </location>
</feature>
<keyword evidence="9" id="KW-0418">Kinase</keyword>
<dbReference type="PANTHER" id="PTHR43065">
    <property type="entry name" value="SENSOR HISTIDINE KINASE"/>
    <property type="match status" value="1"/>
</dbReference>
<dbReference type="SUPFAM" id="SSF52172">
    <property type="entry name" value="CheY-like"/>
    <property type="match status" value="1"/>
</dbReference>
<organism evidence="9 10">
    <name type="scientific">Caballeronia sordidicola</name>
    <name type="common">Burkholderia sordidicola</name>
    <dbReference type="NCBI Taxonomy" id="196367"/>
    <lineage>
        <taxon>Bacteria</taxon>
        <taxon>Pseudomonadati</taxon>
        <taxon>Pseudomonadota</taxon>
        <taxon>Betaproteobacteria</taxon>
        <taxon>Burkholderiales</taxon>
        <taxon>Burkholderiaceae</taxon>
        <taxon>Caballeronia</taxon>
    </lineage>
</organism>
<dbReference type="InterPro" id="IPR036097">
    <property type="entry name" value="HisK_dim/P_sf"/>
</dbReference>
<dbReference type="Gene3D" id="2.10.70.100">
    <property type="match status" value="1"/>
</dbReference>
<dbReference type="EMBL" id="NBTY01000006">
    <property type="protein sequence ID" value="OTP80543.1"/>
    <property type="molecule type" value="Genomic_DNA"/>
</dbReference>
<feature type="domain" description="PAS" evidence="7">
    <location>
        <begin position="109"/>
        <end position="180"/>
    </location>
</feature>
<dbReference type="Pfam" id="PF00512">
    <property type="entry name" value="HisKA"/>
    <property type="match status" value="1"/>
</dbReference>
<evidence type="ECO:0000259" key="8">
    <source>
        <dbReference type="PROSITE" id="PS50113"/>
    </source>
</evidence>
<dbReference type="InterPro" id="IPR013655">
    <property type="entry name" value="PAS_fold_3"/>
</dbReference>
<dbReference type="InterPro" id="IPR011006">
    <property type="entry name" value="CheY-like_superfamily"/>
</dbReference>
<dbReference type="EC" id="2.7.13.3" evidence="2"/>